<sequence>MRATTDPDPAADHNAEPPYPIPNNPSVVSALLSRLLPWEISSFEEQREGTIGEISLYQILDTKTLVMASDDEIEKTQEEKKRMEKQLASLTSVTFDTDLYGSTDKGAYVSSIPVNDDDDNTEAMDNEITRRMAMLYTAPKSKLNKRPRGDDADEDLGFKKL</sequence>
<evidence type="ECO:0000256" key="2">
    <source>
        <dbReference type="SAM" id="MobiDB-lite"/>
    </source>
</evidence>
<dbReference type="Proteomes" id="UP000327157">
    <property type="component" value="Chromosome 1"/>
</dbReference>
<dbReference type="AlphaFoldDB" id="A0A5N5F5U4"/>
<reference evidence="3 4" key="3">
    <citation type="submission" date="2019-11" db="EMBL/GenBank/DDBJ databases">
        <title>A de novo genome assembly of a pear dwarfing rootstock.</title>
        <authorList>
            <person name="Wang F."/>
            <person name="Wang J."/>
            <person name="Li S."/>
            <person name="Zhang Y."/>
            <person name="Fang M."/>
            <person name="Ma L."/>
            <person name="Zhao Y."/>
            <person name="Jiang S."/>
        </authorList>
    </citation>
    <scope>NUCLEOTIDE SEQUENCE [LARGE SCALE GENOMIC DNA]</scope>
    <source>
        <strain evidence="3">S2</strain>
        <tissue evidence="3">Leaf</tissue>
    </source>
</reference>
<keyword evidence="1" id="KW-0175">Coiled coil</keyword>
<accession>A0A5N5F5U4</accession>
<reference evidence="3 4" key="1">
    <citation type="submission" date="2019-09" db="EMBL/GenBank/DDBJ databases">
        <authorList>
            <person name="Ou C."/>
        </authorList>
    </citation>
    <scope>NUCLEOTIDE SEQUENCE [LARGE SCALE GENOMIC DNA]</scope>
    <source>
        <strain evidence="3">S2</strain>
        <tissue evidence="3">Leaf</tissue>
    </source>
</reference>
<name>A0A5N5F5U4_9ROSA</name>
<evidence type="ECO:0000313" key="4">
    <source>
        <dbReference type="Proteomes" id="UP000327157"/>
    </source>
</evidence>
<feature type="region of interest" description="Disordered" evidence="2">
    <location>
        <begin position="139"/>
        <end position="161"/>
    </location>
</feature>
<evidence type="ECO:0000313" key="3">
    <source>
        <dbReference type="EMBL" id="KAB2597461.1"/>
    </source>
</evidence>
<dbReference type="OrthoDB" id="1741306at2759"/>
<proteinExistence type="predicted"/>
<comment type="caution">
    <text evidence="3">The sequence shown here is derived from an EMBL/GenBank/DDBJ whole genome shotgun (WGS) entry which is preliminary data.</text>
</comment>
<dbReference type="EMBL" id="SMOL01000768">
    <property type="protein sequence ID" value="KAB2597461.1"/>
    <property type="molecule type" value="Genomic_DNA"/>
</dbReference>
<gene>
    <name evidence="3" type="ORF">D8674_000381</name>
</gene>
<feature type="coiled-coil region" evidence="1">
    <location>
        <begin position="66"/>
        <end position="93"/>
    </location>
</feature>
<feature type="region of interest" description="Disordered" evidence="2">
    <location>
        <begin position="1"/>
        <end position="23"/>
    </location>
</feature>
<keyword evidence="4" id="KW-1185">Reference proteome</keyword>
<evidence type="ECO:0000256" key="1">
    <source>
        <dbReference type="SAM" id="Coils"/>
    </source>
</evidence>
<protein>
    <submittedName>
        <fullName evidence="3">Splicing factor 3B subunit 1-like</fullName>
    </submittedName>
</protein>
<organism evidence="3 4">
    <name type="scientific">Pyrus ussuriensis x Pyrus communis</name>
    <dbReference type="NCBI Taxonomy" id="2448454"/>
    <lineage>
        <taxon>Eukaryota</taxon>
        <taxon>Viridiplantae</taxon>
        <taxon>Streptophyta</taxon>
        <taxon>Embryophyta</taxon>
        <taxon>Tracheophyta</taxon>
        <taxon>Spermatophyta</taxon>
        <taxon>Magnoliopsida</taxon>
        <taxon>eudicotyledons</taxon>
        <taxon>Gunneridae</taxon>
        <taxon>Pentapetalae</taxon>
        <taxon>rosids</taxon>
        <taxon>fabids</taxon>
        <taxon>Rosales</taxon>
        <taxon>Rosaceae</taxon>
        <taxon>Amygdaloideae</taxon>
        <taxon>Maleae</taxon>
        <taxon>Pyrus</taxon>
    </lineage>
</organism>
<reference evidence="4" key="2">
    <citation type="submission" date="2019-10" db="EMBL/GenBank/DDBJ databases">
        <title>A de novo genome assembly of a pear dwarfing rootstock.</title>
        <authorList>
            <person name="Wang F."/>
            <person name="Wang J."/>
            <person name="Li S."/>
            <person name="Zhang Y."/>
            <person name="Fang M."/>
            <person name="Ma L."/>
            <person name="Zhao Y."/>
            <person name="Jiang S."/>
        </authorList>
    </citation>
    <scope>NUCLEOTIDE SEQUENCE [LARGE SCALE GENOMIC DNA]</scope>
</reference>